<feature type="compositionally biased region" description="Basic and acidic residues" evidence="1">
    <location>
        <begin position="1"/>
        <end position="30"/>
    </location>
</feature>
<name>A0ABS0JFZ4_9ACTN</name>
<proteinExistence type="predicted"/>
<comment type="caution">
    <text evidence="2">The sequence shown here is derived from an EMBL/GenBank/DDBJ whole genome shotgun (WGS) entry which is preliminary data.</text>
</comment>
<accession>A0ABS0JFZ4</accession>
<sequence length="70" mass="7656">MSGSGRRDDQEDPHEPAEPAKSRDEDDHPDPILAPPTANPRRTRVPAEGLHPKTDQDDPERSGPPPGEET</sequence>
<feature type="compositionally biased region" description="Basic and acidic residues" evidence="1">
    <location>
        <begin position="50"/>
        <end position="61"/>
    </location>
</feature>
<dbReference type="EMBL" id="JADOTX010000001">
    <property type="protein sequence ID" value="MBG6065976.1"/>
    <property type="molecule type" value="Genomic_DNA"/>
</dbReference>
<dbReference type="Proteomes" id="UP000614915">
    <property type="component" value="Unassembled WGS sequence"/>
</dbReference>
<keyword evidence="3" id="KW-1185">Reference proteome</keyword>
<organism evidence="2 3">
    <name type="scientific">Micromonospora ureilytica</name>
    <dbReference type="NCBI Taxonomy" id="709868"/>
    <lineage>
        <taxon>Bacteria</taxon>
        <taxon>Bacillati</taxon>
        <taxon>Actinomycetota</taxon>
        <taxon>Actinomycetes</taxon>
        <taxon>Micromonosporales</taxon>
        <taxon>Micromonosporaceae</taxon>
        <taxon>Micromonospora</taxon>
    </lineage>
</organism>
<dbReference type="RefSeq" id="WP_196926905.1">
    <property type="nucleotide sequence ID" value="NZ_CP108567.1"/>
</dbReference>
<feature type="region of interest" description="Disordered" evidence="1">
    <location>
        <begin position="1"/>
        <end position="70"/>
    </location>
</feature>
<reference evidence="2 3" key="1">
    <citation type="submission" date="2020-11" db="EMBL/GenBank/DDBJ databases">
        <title>Sequencing the genomes of 1000 actinobacteria strains.</title>
        <authorList>
            <person name="Klenk H.-P."/>
        </authorList>
    </citation>
    <scope>NUCLEOTIDE SEQUENCE [LARGE SCALE GENOMIC DNA]</scope>
    <source>
        <strain evidence="2 3">DSM 101692</strain>
    </source>
</reference>
<evidence type="ECO:0000313" key="2">
    <source>
        <dbReference type="EMBL" id="MBG6065976.1"/>
    </source>
</evidence>
<gene>
    <name evidence="2" type="ORF">IW248_002263</name>
</gene>
<evidence type="ECO:0000256" key="1">
    <source>
        <dbReference type="SAM" id="MobiDB-lite"/>
    </source>
</evidence>
<protein>
    <submittedName>
        <fullName evidence="2">Uncharacterized protein</fullName>
    </submittedName>
</protein>
<evidence type="ECO:0000313" key="3">
    <source>
        <dbReference type="Proteomes" id="UP000614915"/>
    </source>
</evidence>